<keyword evidence="1" id="KW-0456">Lyase</keyword>
<protein>
    <submittedName>
        <fullName evidence="1">Lactoylglutathione lyase related lyase</fullName>
    </submittedName>
</protein>
<dbReference type="Gene3D" id="3.10.180.10">
    <property type="entry name" value="2,3-Dihydroxybiphenyl 1,2-Dioxygenase, domain 1"/>
    <property type="match status" value="1"/>
</dbReference>
<name>A0A486PS98_KLEPN</name>
<proteinExistence type="predicted"/>
<dbReference type="EMBL" id="CAAHCP010000009">
    <property type="protein sequence ID" value="VGL79164.1"/>
    <property type="molecule type" value="Genomic_DNA"/>
</dbReference>
<accession>A0A486PS98</accession>
<evidence type="ECO:0000313" key="1">
    <source>
        <dbReference type="EMBL" id="VGL79164.1"/>
    </source>
</evidence>
<dbReference type="GO" id="GO:0016829">
    <property type="term" value="F:lyase activity"/>
    <property type="evidence" value="ECO:0007669"/>
    <property type="project" value="UniProtKB-KW"/>
</dbReference>
<dbReference type="InterPro" id="IPR029068">
    <property type="entry name" value="Glyas_Bleomycin-R_OHBP_Dase"/>
</dbReference>
<dbReference type="AlphaFoldDB" id="A0A486PS98"/>
<sequence>MFSYIMPGTNDLSRAITFYDPLMDILAYPRGGTDEGAPGLRPHFGEDFCSAYVRDPDGNKLAFVYYTAQS</sequence>
<gene>
    <name evidence="1" type="ORF">SAMEA4873646_03937</name>
</gene>
<dbReference type="RefSeq" id="WP_094986683.1">
    <property type="nucleotide sequence ID" value="NZ_BILD01000026.1"/>
</dbReference>
<dbReference type="SUPFAM" id="SSF54593">
    <property type="entry name" value="Glyoxalase/Bleomycin resistance protein/Dihydroxybiphenyl dioxygenase"/>
    <property type="match status" value="1"/>
</dbReference>
<organism evidence="1">
    <name type="scientific">Klebsiella pneumoniae</name>
    <dbReference type="NCBI Taxonomy" id="573"/>
    <lineage>
        <taxon>Bacteria</taxon>
        <taxon>Pseudomonadati</taxon>
        <taxon>Pseudomonadota</taxon>
        <taxon>Gammaproteobacteria</taxon>
        <taxon>Enterobacterales</taxon>
        <taxon>Enterobacteriaceae</taxon>
        <taxon>Klebsiella/Raoultella group</taxon>
        <taxon>Klebsiella</taxon>
        <taxon>Klebsiella pneumoniae complex</taxon>
    </lineage>
</organism>
<reference evidence="1" key="1">
    <citation type="submission" date="2019-03" db="EMBL/GenBank/DDBJ databases">
        <authorList>
            <consortium name="Pathogen Informatics"/>
        </authorList>
    </citation>
    <scope>NUCLEOTIDE SEQUENCE</scope>
    <source>
        <strain evidence="1">5012STDY7626444</strain>
    </source>
</reference>